<evidence type="ECO:0000313" key="3">
    <source>
        <dbReference type="EMBL" id="KAG7379132.1"/>
    </source>
</evidence>
<proteinExistence type="predicted"/>
<organism evidence="3 4">
    <name type="scientific">Phytophthora pseudosyringae</name>
    <dbReference type="NCBI Taxonomy" id="221518"/>
    <lineage>
        <taxon>Eukaryota</taxon>
        <taxon>Sar</taxon>
        <taxon>Stramenopiles</taxon>
        <taxon>Oomycota</taxon>
        <taxon>Peronosporomycetes</taxon>
        <taxon>Peronosporales</taxon>
        <taxon>Peronosporaceae</taxon>
        <taxon>Phytophthora</taxon>
    </lineage>
</organism>
<dbReference type="Proteomes" id="UP000694044">
    <property type="component" value="Unassembled WGS sequence"/>
</dbReference>
<gene>
    <name evidence="3" type="ORF">PHYPSEUDO_008940</name>
</gene>
<evidence type="ECO:0000313" key="4">
    <source>
        <dbReference type="Proteomes" id="UP000694044"/>
    </source>
</evidence>
<feature type="domain" description="DUF7587" evidence="2">
    <location>
        <begin position="37"/>
        <end position="147"/>
    </location>
</feature>
<dbReference type="AlphaFoldDB" id="A0A8T1VD20"/>
<evidence type="ECO:0000259" key="2">
    <source>
        <dbReference type="Pfam" id="PF24494"/>
    </source>
</evidence>
<dbReference type="PANTHER" id="PTHR40781:SF1">
    <property type="match status" value="1"/>
</dbReference>
<dbReference type="Pfam" id="PF24494">
    <property type="entry name" value="DUF7587"/>
    <property type="match status" value="1"/>
</dbReference>
<protein>
    <recommendedName>
        <fullName evidence="2">DUF7587 domain-containing protein</fullName>
    </recommendedName>
</protein>
<dbReference type="PANTHER" id="PTHR40781">
    <property type="match status" value="1"/>
</dbReference>
<keyword evidence="4" id="KW-1185">Reference proteome</keyword>
<reference evidence="3" key="1">
    <citation type="submission" date="2021-02" db="EMBL/GenBank/DDBJ databases">
        <authorList>
            <person name="Palmer J.M."/>
        </authorList>
    </citation>
    <scope>NUCLEOTIDE SEQUENCE</scope>
    <source>
        <strain evidence="3">SCRP734</strain>
    </source>
</reference>
<dbReference type="OrthoDB" id="88561at2759"/>
<feature type="region of interest" description="Disordered" evidence="1">
    <location>
        <begin position="152"/>
        <end position="181"/>
    </location>
</feature>
<name>A0A8T1VD20_9STRA</name>
<evidence type="ECO:0000256" key="1">
    <source>
        <dbReference type="SAM" id="MobiDB-lite"/>
    </source>
</evidence>
<dbReference type="InterPro" id="IPR056009">
    <property type="entry name" value="DUF7587"/>
</dbReference>
<dbReference type="EMBL" id="JAGDFM010000369">
    <property type="protein sequence ID" value="KAG7379132.1"/>
    <property type="molecule type" value="Genomic_DNA"/>
</dbReference>
<accession>A0A8T1VD20</accession>
<comment type="caution">
    <text evidence="3">The sequence shown here is derived from an EMBL/GenBank/DDBJ whole genome shotgun (WGS) entry which is preliminary data.</text>
</comment>
<sequence>MPSSTSKIVAQYECSEDHVPTRLYRIRYSGNQSLNSRARPSFKSSDEFKTAVELHLTWCSCEPTPFVSLFADQDHAEQWAQHLLGHGYRDVVLLEIDSSKLGPLFRVLELVDDQEVRTTLPEQMYEDEYLVLRRVPRGSVVNRIAVARDDAVEAEGNDYESSGSDSSEEDEPDSRLREYLEGLDVDYNDRRPEVVL</sequence>